<evidence type="ECO:0000259" key="5">
    <source>
        <dbReference type="PROSITE" id="PS50943"/>
    </source>
</evidence>
<feature type="region of interest" description="Disordered" evidence="4">
    <location>
        <begin position="582"/>
        <end position="601"/>
    </location>
</feature>
<gene>
    <name evidence="6" type="ORF">OG699_03300</name>
</gene>
<dbReference type="EMBL" id="CP109546">
    <property type="protein sequence ID" value="WTZ07106.1"/>
    <property type="molecule type" value="Genomic_DNA"/>
</dbReference>
<feature type="repeat" description="WD" evidence="3">
    <location>
        <begin position="904"/>
        <end position="938"/>
    </location>
</feature>
<dbReference type="InterPro" id="IPR010982">
    <property type="entry name" value="Lambda_DNA-bd_dom_sf"/>
</dbReference>
<feature type="compositionally biased region" description="Basic and acidic residues" evidence="4">
    <location>
        <begin position="582"/>
        <end position="592"/>
    </location>
</feature>
<dbReference type="PRINTS" id="PR00320">
    <property type="entry name" value="GPROTEINBRPT"/>
</dbReference>
<dbReference type="PROSITE" id="PS50082">
    <property type="entry name" value="WD_REPEATS_2"/>
    <property type="match status" value="7"/>
</dbReference>
<dbReference type="Gene3D" id="1.10.260.40">
    <property type="entry name" value="lambda repressor-like DNA-binding domains"/>
    <property type="match status" value="1"/>
</dbReference>
<dbReference type="CDD" id="cd00093">
    <property type="entry name" value="HTH_XRE"/>
    <property type="match status" value="1"/>
</dbReference>
<dbReference type="SUPFAM" id="SSF50978">
    <property type="entry name" value="WD40 repeat-like"/>
    <property type="match status" value="1"/>
</dbReference>
<feature type="repeat" description="WD" evidence="3">
    <location>
        <begin position="731"/>
        <end position="772"/>
    </location>
</feature>
<feature type="repeat" description="WD" evidence="3">
    <location>
        <begin position="689"/>
        <end position="730"/>
    </location>
</feature>
<dbReference type="InterPro" id="IPR020472">
    <property type="entry name" value="WD40_PAC1"/>
</dbReference>
<proteinExistence type="predicted"/>
<dbReference type="InterPro" id="IPR001680">
    <property type="entry name" value="WD40_rpt"/>
</dbReference>
<dbReference type="Pfam" id="PF13560">
    <property type="entry name" value="HTH_31"/>
    <property type="match status" value="1"/>
</dbReference>
<dbReference type="Gene3D" id="2.130.10.10">
    <property type="entry name" value="YVTN repeat-like/Quinoprotein amine dehydrogenase"/>
    <property type="match status" value="3"/>
</dbReference>
<evidence type="ECO:0000313" key="6">
    <source>
        <dbReference type="EMBL" id="WTZ07106.1"/>
    </source>
</evidence>
<dbReference type="InterPro" id="IPR019775">
    <property type="entry name" value="WD40_repeat_CS"/>
</dbReference>
<dbReference type="InterPro" id="IPR036322">
    <property type="entry name" value="WD40_repeat_dom_sf"/>
</dbReference>
<dbReference type="Pfam" id="PF20703">
    <property type="entry name" value="nSTAND1"/>
    <property type="match status" value="1"/>
</dbReference>
<dbReference type="GO" id="GO:0003677">
    <property type="term" value="F:DNA binding"/>
    <property type="evidence" value="ECO:0007669"/>
    <property type="project" value="InterPro"/>
</dbReference>
<dbReference type="AlphaFoldDB" id="A0AAU3HS52"/>
<sequence length="1061" mass="113924">MDEASVRRALLGRHLRELRVEAGLTQEALARRSDWAGSTISDLENGRGTRVPDRALFDSYVSTCLARLKIDGRETRNRAENLLGDYLALKSLLTRPTGSDRGSGTQGRVDERCPYPGLHAFTEDTAAWFFGRTAQVEELLRLLKNRLDAGPPLFVTGASGAGKSSLLSAGLVPALRRGELSPYAAGASTALRITPGPHPLEALRRLDGLDRPPADENGRTSQPVLIVDQFEEIFTQCADQEERRRFVARLIERAAGEAGGRGPAPVVLAVRADYFHRCIAVPGLARVVGSGSLVLGPMSEPELREAVVGPARTAGLELEPGLVETLLRDLGVQDGGHDAGSLPLLAHALRATWAQGDGRCMTLAGYRASGGIRDAVANTAQGTYDALDPDQRQAARRLLLRLVRVDEGGEAVRRRVREDELAHEGGPARVALERLVDKRLVTADDGVVQITHEALVRAWDLLRGWLAEDRDWLRAHRDLTAAAESWQALGRDPGSLYRGHRLVRAADMAQGRRADLNPLESTFLAESEAAARAEIQAATARAEAALRSNRRLRRLTAVLALLVVSALTATLLAGWQWRTAEAERRTADDQSRTARASSLAADSRAALATRPELAGLLALAGLRFRSNATTAASAQGALAAPVHPVRPLIGHTGGVTSVAYSPDGRTVATGGRDGTARLWDLRTRKGSVLEGHTDAVNALAFGPDGKSVATASSDGTARTWGISVRRAFRELTGHSGYLDAVAFGPDGRTLATGSRDGTVRLWDPDSGRTVAVLPQGPHVLAVGFSPRDPVLATGDEEGRTRLWDTRTHRALATLRGHVAAVDSVAFSPDGKTLATASTDGTARLWDTRTHRCVGTLYGHDGWVDAVRFSPDERTLVTASTDGTARLWDLRTHRTTARFDAGAIVNGTAFSPDGKTLAIATNDGTTRLWDIAAHSVVRTLARQDAPVTTVAFSPDGGTVAIGSRDRTAPARLFDVRDGHLVTTLGATAGWVTSVAFSPDGTLLATASWDRAARIIPVPGQWADELCRRAGRNLTHQEWKRHVGDTPYRRLCPQYPPGRTETR</sequence>
<dbReference type="SMART" id="SM00530">
    <property type="entry name" value="HTH_XRE"/>
    <property type="match status" value="1"/>
</dbReference>
<dbReference type="PROSITE" id="PS50943">
    <property type="entry name" value="HTH_CROC1"/>
    <property type="match status" value="1"/>
</dbReference>
<dbReference type="InterPro" id="IPR049052">
    <property type="entry name" value="nSTAND1"/>
</dbReference>
<dbReference type="Pfam" id="PF00400">
    <property type="entry name" value="WD40"/>
    <property type="match status" value="9"/>
</dbReference>
<keyword evidence="1 3" id="KW-0853">WD repeat</keyword>
<dbReference type="CDD" id="cd00200">
    <property type="entry name" value="WD40"/>
    <property type="match status" value="2"/>
</dbReference>
<feature type="repeat" description="WD" evidence="3">
    <location>
        <begin position="779"/>
        <end position="813"/>
    </location>
</feature>
<dbReference type="PANTHER" id="PTHR19848:SF8">
    <property type="entry name" value="F-BOX AND WD REPEAT DOMAIN CONTAINING 7"/>
    <property type="match status" value="1"/>
</dbReference>
<reference evidence="6" key="1">
    <citation type="submission" date="2022-10" db="EMBL/GenBank/DDBJ databases">
        <title>The complete genomes of actinobacterial strains from the NBC collection.</title>
        <authorList>
            <person name="Joergensen T.S."/>
            <person name="Alvarez Arevalo M."/>
            <person name="Sterndorff E.B."/>
            <person name="Faurdal D."/>
            <person name="Vuksanovic O."/>
            <person name="Mourched A.-S."/>
            <person name="Charusanti P."/>
            <person name="Shaw S."/>
            <person name="Blin K."/>
            <person name="Weber T."/>
        </authorList>
    </citation>
    <scope>NUCLEOTIDE SEQUENCE</scope>
    <source>
        <strain evidence="6">NBC_01393</strain>
    </source>
</reference>
<protein>
    <submittedName>
        <fullName evidence="6">Helix-turn-helix domain-containing protein</fullName>
    </submittedName>
</protein>
<keyword evidence="2" id="KW-0677">Repeat</keyword>
<evidence type="ECO:0000256" key="1">
    <source>
        <dbReference type="ARBA" id="ARBA00022574"/>
    </source>
</evidence>
<dbReference type="InterPro" id="IPR001387">
    <property type="entry name" value="Cro/C1-type_HTH"/>
</dbReference>
<organism evidence="6">
    <name type="scientific">Streptomyces sp. NBC_01393</name>
    <dbReference type="NCBI Taxonomy" id="2903851"/>
    <lineage>
        <taxon>Bacteria</taxon>
        <taxon>Bacillati</taxon>
        <taxon>Actinomycetota</taxon>
        <taxon>Actinomycetes</taxon>
        <taxon>Kitasatosporales</taxon>
        <taxon>Streptomycetaceae</taxon>
        <taxon>Streptomyces</taxon>
    </lineage>
</organism>
<evidence type="ECO:0000256" key="4">
    <source>
        <dbReference type="SAM" id="MobiDB-lite"/>
    </source>
</evidence>
<dbReference type="SUPFAM" id="SSF47413">
    <property type="entry name" value="lambda repressor-like DNA-binding domains"/>
    <property type="match status" value="1"/>
</dbReference>
<dbReference type="PROSITE" id="PS50294">
    <property type="entry name" value="WD_REPEATS_REGION"/>
    <property type="match status" value="5"/>
</dbReference>
<evidence type="ECO:0000256" key="2">
    <source>
        <dbReference type="ARBA" id="ARBA00022737"/>
    </source>
</evidence>
<dbReference type="PANTHER" id="PTHR19848">
    <property type="entry name" value="WD40 REPEAT PROTEIN"/>
    <property type="match status" value="1"/>
</dbReference>
<feature type="repeat" description="WD" evidence="3">
    <location>
        <begin position="648"/>
        <end position="689"/>
    </location>
</feature>
<feature type="repeat" description="WD" evidence="3">
    <location>
        <begin position="814"/>
        <end position="855"/>
    </location>
</feature>
<feature type="repeat" description="WD" evidence="3">
    <location>
        <begin position="856"/>
        <end position="897"/>
    </location>
</feature>
<dbReference type="SMART" id="SM00320">
    <property type="entry name" value="WD40"/>
    <property type="match status" value="9"/>
</dbReference>
<dbReference type="PROSITE" id="PS00678">
    <property type="entry name" value="WD_REPEATS_1"/>
    <property type="match status" value="4"/>
</dbReference>
<accession>A0AAU3HS52</accession>
<feature type="domain" description="HTH cro/C1-type" evidence="5">
    <location>
        <begin position="15"/>
        <end position="47"/>
    </location>
</feature>
<evidence type="ECO:0000256" key="3">
    <source>
        <dbReference type="PROSITE-ProRule" id="PRU00221"/>
    </source>
</evidence>
<name>A0AAU3HS52_9ACTN</name>
<dbReference type="InterPro" id="IPR015943">
    <property type="entry name" value="WD40/YVTN_repeat-like_dom_sf"/>
</dbReference>